<organism evidence="4">
    <name type="scientific">Anthurium amnicola</name>
    <dbReference type="NCBI Taxonomy" id="1678845"/>
    <lineage>
        <taxon>Eukaryota</taxon>
        <taxon>Viridiplantae</taxon>
        <taxon>Streptophyta</taxon>
        <taxon>Embryophyta</taxon>
        <taxon>Tracheophyta</taxon>
        <taxon>Spermatophyta</taxon>
        <taxon>Magnoliopsida</taxon>
        <taxon>Liliopsida</taxon>
        <taxon>Araceae</taxon>
        <taxon>Pothoideae</taxon>
        <taxon>Potheae</taxon>
        <taxon>Anthurium</taxon>
    </lineage>
</organism>
<keyword evidence="2" id="KW-0175">Coiled coil</keyword>
<evidence type="ECO:0000256" key="1">
    <source>
        <dbReference type="PROSITE-ProRule" id="PRU00259"/>
    </source>
</evidence>
<feature type="repeat" description="ARM" evidence="1">
    <location>
        <begin position="807"/>
        <end position="849"/>
    </location>
</feature>
<sequence length="879" mass="95963">ARPPPPPSSTPPLPFPMASPATALPNLDPIFSLCHRSSGHATRVAAVSGTRPVRGTALAAPILVTRRRQWHRPVPLRLLARAAGNRIAASSAAVPDDAGGSKARSAVPPDVKACTSGDLRAGDGYVGLFVRMLGLDNDPLDREQAIVTLWKYSQGGKHCVDAIMKFPGCVILVVNLLKSDSDDVREAAAGLLRNITSVSLYIEPVAGSGVIEEIASLLCLTDLTPEVKEHSLCTLWNLSTDKKLRTKIARSDILQILVKCLNDEEIKVIEAAGGVLENLALSHCNHNIMVECGVIQKLAKFLKSNAEEHEVIRKEAKNALLELSRDEYHKILIIEEGLVLVPLVGAAAYKSFRSASHSWPSLPDGTEIQRTTRPSRYGASELLLGLNIRENNLNLEEAKMHAIVGRSQQQFLARIGAIEIKEKDAPSGSFAYDRQTILPWMDGVARLVLILGLEDVSAVAKAAHAIADASVDEQMRIAFKEAGAMRLLVELLEHNNGAVREAVIHALERLSISFRVCQIIEAERLLDSLVNILKNRNPSEDLKQKILSILARTFDPAKDVNDKFRENLVNGQHEMGDKISLQEVGGLAETHVLVSMPEMTVREKVIDSGFISILVETLKMPLPNIQKMAASILEFFANDEEHVTAMTAAGIESGLAAVFKSTLVDGMGDNANHEPELNAIEVEENGLAMAAASRLLTKLLNFELFHHSLDLMHLTNLLRKILKSDTPLHVKDWIAACLVKIESLVTSELDIEYPIDVEVTIYETIPRLVEQMRTSFSQELQEAAVVELNIIISKGMAECTRAVVSAGGIPLLVKLMEEGSDSAVESSLAILYNISMDFENHSAIVSAGAVPVLRRIVLSERPQWNLALRLLRTLPTLPT</sequence>
<feature type="region of interest" description="Disordered" evidence="3">
    <location>
        <begin position="90"/>
        <end position="109"/>
    </location>
</feature>
<name>A0A1D1ZAG8_9ARAE</name>
<feature type="repeat" description="ARM" evidence="1">
    <location>
        <begin position="252"/>
        <end position="294"/>
    </location>
</feature>
<feature type="coiled-coil region" evidence="2">
    <location>
        <begin position="299"/>
        <end position="326"/>
    </location>
</feature>
<dbReference type="PANTHER" id="PTHR47451:SF1">
    <property type="entry name" value="ARM REPEAT SUPERFAMILY PROTEIN"/>
    <property type="match status" value="1"/>
</dbReference>
<dbReference type="Gene3D" id="1.25.10.10">
    <property type="entry name" value="Leucine-rich Repeat Variant"/>
    <property type="match status" value="3"/>
</dbReference>
<dbReference type="SMART" id="SM00185">
    <property type="entry name" value="ARM"/>
    <property type="match status" value="7"/>
</dbReference>
<evidence type="ECO:0000313" key="4">
    <source>
        <dbReference type="EMBL" id="JAT63880.1"/>
    </source>
</evidence>
<feature type="non-terminal residue" evidence="4">
    <location>
        <position position="1"/>
    </location>
</feature>
<dbReference type="PANTHER" id="PTHR47451">
    <property type="entry name" value="ARM REPEAT SUPERFAMILY PROTEIN"/>
    <property type="match status" value="1"/>
</dbReference>
<dbReference type="EMBL" id="GDJX01004056">
    <property type="protein sequence ID" value="JAT63880.1"/>
    <property type="molecule type" value="Transcribed_RNA"/>
</dbReference>
<reference evidence="4" key="1">
    <citation type="submission" date="2015-07" db="EMBL/GenBank/DDBJ databases">
        <title>Transcriptome Assembly of Anthurium amnicola.</title>
        <authorList>
            <person name="Suzuki J."/>
        </authorList>
    </citation>
    <scope>NUCLEOTIDE SEQUENCE</scope>
</reference>
<evidence type="ECO:0000256" key="3">
    <source>
        <dbReference type="SAM" id="MobiDB-lite"/>
    </source>
</evidence>
<evidence type="ECO:0000256" key="2">
    <source>
        <dbReference type="SAM" id="Coils"/>
    </source>
</evidence>
<dbReference type="Pfam" id="PF00514">
    <property type="entry name" value="Arm"/>
    <property type="match status" value="2"/>
</dbReference>
<accession>A0A1D1ZAG8</accession>
<dbReference type="SUPFAM" id="SSF48371">
    <property type="entry name" value="ARM repeat"/>
    <property type="match status" value="2"/>
</dbReference>
<feature type="repeat" description="ARM" evidence="1">
    <location>
        <begin position="168"/>
        <end position="196"/>
    </location>
</feature>
<dbReference type="AlphaFoldDB" id="A0A1D1ZAG8"/>
<dbReference type="InterPro" id="IPR000225">
    <property type="entry name" value="Armadillo"/>
</dbReference>
<dbReference type="InterPro" id="IPR016024">
    <property type="entry name" value="ARM-type_fold"/>
</dbReference>
<dbReference type="Pfam" id="PF05804">
    <property type="entry name" value="KAP"/>
    <property type="match status" value="1"/>
</dbReference>
<dbReference type="InterPro" id="IPR011989">
    <property type="entry name" value="ARM-like"/>
</dbReference>
<proteinExistence type="predicted"/>
<protein>
    <submittedName>
        <fullName evidence="4">Adenomatous polyposis coli protein</fullName>
    </submittedName>
</protein>
<dbReference type="PROSITE" id="PS50176">
    <property type="entry name" value="ARM_REPEAT"/>
    <property type="match status" value="3"/>
</dbReference>
<gene>
    <name evidence="4" type="primary">Apc_0</name>
    <name evidence="4" type="ORF">g.38695</name>
</gene>